<dbReference type="AlphaFoldDB" id="A0A1M7ZI00"/>
<evidence type="ECO:0000259" key="3">
    <source>
        <dbReference type="Pfam" id="PF02709"/>
    </source>
</evidence>
<evidence type="ECO:0000256" key="1">
    <source>
        <dbReference type="ARBA" id="ARBA00022679"/>
    </source>
</evidence>
<name>A0A1M7ZI00_9BACT</name>
<feature type="domain" description="Galactosyltransferase C-terminal" evidence="3">
    <location>
        <begin position="153"/>
        <end position="197"/>
    </location>
</feature>
<organism evidence="4 5">
    <name type="scientific">Algoriphagus zhangzhouensis</name>
    <dbReference type="NCBI Taxonomy" id="1073327"/>
    <lineage>
        <taxon>Bacteria</taxon>
        <taxon>Pseudomonadati</taxon>
        <taxon>Bacteroidota</taxon>
        <taxon>Cytophagia</taxon>
        <taxon>Cytophagales</taxon>
        <taxon>Cyclobacteriaceae</taxon>
        <taxon>Algoriphagus</taxon>
    </lineage>
</organism>
<dbReference type="InterPro" id="IPR001173">
    <property type="entry name" value="Glyco_trans_2-like"/>
</dbReference>
<dbReference type="EMBL" id="FRXN01000005">
    <property type="protein sequence ID" value="SHO64459.1"/>
    <property type="molecule type" value="Genomic_DNA"/>
</dbReference>
<feature type="domain" description="Glycosyltransferase 2-like" evidence="2">
    <location>
        <begin position="17"/>
        <end position="118"/>
    </location>
</feature>
<dbReference type="PANTHER" id="PTHR43685">
    <property type="entry name" value="GLYCOSYLTRANSFERASE"/>
    <property type="match status" value="1"/>
</dbReference>
<dbReference type="InterPro" id="IPR027791">
    <property type="entry name" value="Galactosyl_T_C"/>
</dbReference>
<gene>
    <name evidence="4" type="ORF">SAMN04488108_3465</name>
</gene>
<dbReference type="STRING" id="1073327.SAMN04488108_3465"/>
<dbReference type="Pfam" id="PF02709">
    <property type="entry name" value="Glyco_transf_7C"/>
    <property type="match status" value="1"/>
</dbReference>
<keyword evidence="5" id="KW-1185">Reference proteome</keyword>
<dbReference type="InterPro" id="IPR050834">
    <property type="entry name" value="Glycosyltransf_2"/>
</dbReference>
<dbReference type="Proteomes" id="UP000184609">
    <property type="component" value="Unassembled WGS sequence"/>
</dbReference>
<evidence type="ECO:0000313" key="4">
    <source>
        <dbReference type="EMBL" id="SHO64459.1"/>
    </source>
</evidence>
<sequence length="361" mass="42260">MASQVSILYSFRDRSLEIVKTSLDSLKEQTWKEFEVVFLDYGSHQTSPKALKDLVESYDFCTYVGVKGAQGMLWSRSKALNLAIKKARYDLIFIVDIDLYFAPEALEVSLNSFEEGKYLGGDWVFLSKKESQEFLEGARKPNWDSSKISDDNGMLLIEKSALEKIEGYDEFFHLYGGEDTDLKNRLSLAGYQNKKIKTPSLFFHVWHPHVIIKRTSQLLGFPYIHNVKRINEKHVFYNSDKKLVKGNSINQWGKFPEELGDQVNYISFVFENIHSRLIHFFHHSFPLLSEGYYEIQIVEKKREKGIKSRIKEIVKKSSEIEMGMQDVNEMISALLLFNYRNHSYWYRIDPEKRSITLRIKI</sequence>
<dbReference type="InterPro" id="IPR029044">
    <property type="entry name" value="Nucleotide-diphossugar_trans"/>
</dbReference>
<protein>
    <submittedName>
        <fullName evidence="4">Glycosyltransferase, GT2 family</fullName>
    </submittedName>
</protein>
<dbReference type="PANTHER" id="PTHR43685:SF2">
    <property type="entry name" value="GLYCOSYLTRANSFERASE 2-LIKE DOMAIN-CONTAINING PROTEIN"/>
    <property type="match status" value="1"/>
</dbReference>
<dbReference type="Gene3D" id="3.90.550.10">
    <property type="entry name" value="Spore Coat Polysaccharide Biosynthesis Protein SpsA, Chain A"/>
    <property type="match status" value="1"/>
</dbReference>
<dbReference type="OrthoDB" id="9815829at2"/>
<dbReference type="GO" id="GO:0016740">
    <property type="term" value="F:transferase activity"/>
    <property type="evidence" value="ECO:0007669"/>
    <property type="project" value="UniProtKB-KW"/>
</dbReference>
<dbReference type="RefSeq" id="WP_073573064.1">
    <property type="nucleotide sequence ID" value="NZ_FRXN01000005.1"/>
</dbReference>
<proteinExistence type="predicted"/>
<accession>A0A1M7ZI00</accession>
<reference evidence="5" key="1">
    <citation type="submission" date="2016-12" db="EMBL/GenBank/DDBJ databases">
        <authorList>
            <person name="Varghese N."/>
            <person name="Submissions S."/>
        </authorList>
    </citation>
    <scope>NUCLEOTIDE SEQUENCE [LARGE SCALE GENOMIC DNA]</scope>
    <source>
        <strain evidence="5">DSM 25035</strain>
    </source>
</reference>
<evidence type="ECO:0000313" key="5">
    <source>
        <dbReference type="Proteomes" id="UP000184609"/>
    </source>
</evidence>
<evidence type="ECO:0000259" key="2">
    <source>
        <dbReference type="Pfam" id="PF00535"/>
    </source>
</evidence>
<keyword evidence="1 4" id="KW-0808">Transferase</keyword>
<dbReference type="Pfam" id="PF00535">
    <property type="entry name" value="Glycos_transf_2"/>
    <property type="match status" value="1"/>
</dbReference>
<dbReference type="SUPFAM" id="SSF53448">
    <property type="entry name" value="Nucleotide-diphospho-sugar transferases"/>
    <property type="match status" value="1"/>
</dbReference>